<protein>
    <submittedName>
        <fullName evidence="7">Aromatic amino acid aminotransferase</fullName>
    </submittedName>
</protein>
<dbReference type="Pfam" id="PF00155">
    <property type="entry name" value="Aminotran_1_2"/>
    <property type="match status" value="1"/>
</dbReference>
<comment type="similarity">
    <text evidence="2">Belongs to the class-I pyridoxal-phosphate-dependent aminotransferase family.</text>
</comment>
<reference evidence="7 8" key="1">
    <citation type="journal article" date="2015" name="Genome Announc.">
        <title>Expanding the biotechnology potential of lactobacilli through comparative genomics of 213 strains and associated genera.</title>
        <authorList>
            <person name="Sun Z."/>
            <person name="Harris H.M."/>
            <person name="McCann A."/>
            <person name="Guo C."/>
            <person name="Argimon S."/>
            <person name="Zhang W."/>
            <person name="Yang X."/>
            <person name="Jeffery I.B."/>
            <person name="Cooney J.C."/>
            <person name="Kagawa T.F."/>
            <person name="Liu W."/>
            <person name="Song Y."/>
            <person name="Salvetti E."/>
            <person name="Wrobel A."/>
            <person name="Rasinkangas P."/>
            <person name="Parkhill J."/>
            <person name="Rea M.C."/>
            <person name="O'Sullivan O."/>
            <person name="Ritari J."/>
            <person name="Douillard F.P."/>
            <person name="Paul Ross R."/>
            <person name="Yang R."/>
            <person name="Briner A.E."/>
            <person name="Felis G.E."/>
            <person name="de Vos W.M."/>
            <person name="Barrangou R."/>
            <person name="Klaenhammer T.R."/>
            <person name="Caufield P.W."/>
            <person name="Cui Y."/>
            <person name="Zhang H."/>
            <person name="O'Toole P.W."/>
        </authorList>
    </citation>
    <scope>NUCLEOTIDE SEQUENCE [LARGE SCALE GENOMIC DNA]</scope>
    <source>
        <strain evidence="7 8">DSM 18793</strain>
    </source>
</reference>
<keyword evidence="4 7" id="KW-0808">Transferase</keyword>
<dbReference type="Gene3D" id="3.90.1150.10">
    <property type="entry name" value="Aspartate Aminotransferase, domain 1"/>
    <property type="match status" value="1"/>
</dbReference>
<dbReference type="GO" id="GO:0006520">
    <property type="term" value="P:amino acid metabolic process"/>
    <property type="evidence" value="ECO:0007669"/>
    <property type="project" value="InterPro"/>
</dbReference>
<dbReference type="PANTHER" id="PTHR46383:SF4">
    <property type="entry name" value="AMINOTRANSFERASE"/>
    <property type="match status" value="1"/>
</dbReference>
<comment type="caution">
    <text evidence="7">The sequence shown here is derived from an EMBL/GenBank/DDBJ whole genome shotgun (WGS) entry which is preliminary data.</text>
</comment>
<dbReference type="InterPro" id="IPR015424">
    <property type="entry name" value="PyrdxlP-dep_Trfase"/>
</dbReference>
<evidence type="ECO:0000256" key="5">
    <source>
        <dbReference type="ARBA" id="ARBA00022898"/>
    </source>
</evidence>
<keyword evidence="8" id="KW-1185">Reference proteome</keyword>
<dbReference type="CDD" id="cd00609">
    <property type="entry name" value="AAT_like"/>
    <property type="match status" value="1"/>
</dbReference>
<name>A0A0R1UZS2_9LACO</name>
<evidence type="ECO:0000256" key="4">
    <source>
        <dbReference type="ARBA" id="ARBA00022679"/>
    </source>
</evidence>
<dbReference type="EMBL" id="AZGC01000010">
    <property type="protein sequence ID" value="KRL96290.1"/>
    <property type="molecule type" value="Genomic_DNA"/>
</dbReference>
<dbReference type="Gene3D" id="3.40.640.10">
    <property type="entry name" value="Type I PLP-dependent aspartate aminotransferase-like (Major domain)"/>
    <property type="match status" value="1"/>
</dbReference>
<proteinExistence type="inferred from homology"/>
<accession>A0A0R1UZS2</accession>
<dbReference type="RefSeq" id="WP_056995273.1">
    <property type="nucleotide sequence ID" value="NZ_AZGC01000010.1"/>
</dbReference>
<evidence type="ECO:0000256" key="1">
    <source>
        <dbReference type="ARBA" id="ARBA00001933"/>
    </source>
</evidence>
<dbReference type="Proteomes" id="UP000051084">
    <property type="component" value="Unassembled WGS sequence"/>
</dbReference>
<feature type="domain" description="Aminotransferase class I/classII large" evidence="6">
    <location>
        <begin position="38"/>
        <end position="385"/>
    </location>
</feature>
<comment type="cofactor">
    <cofactor evidence="1">
        <name>pyridoxal 5'-phosphate</name>
        <dbReference type="ChEBI" id="CHEBI:597326"/>
    </cofactor>
</comment>
<dbReference type="PANTHER" id="PTHR46383">
    <property type="entry name" value="ASPARTATE AMINOTRANSFERASE"/>
    <property type="match status" value="1"/>
</dbReference>
<dbReference type="SUPFAM" id="SSF53383">
    <property type="entry name" value="PLP-dependent transferases"/>
    <property type="match status" value="1"/>
</dbReference>
<dbReference type="GO" id="GO:0030170">
    <property type="term" value="F:pyridoxal phosphate binding"/>
    <property type="evidence" value="ECO:0007669"/>
    <property type="project" value="InterPro"/>
</dbReference>
<evidence type="ECO:0000256" key="3">
    <source>
        <dbReference type="ARBA" id="ARBA00022576"/>
    </source>
</evidence>
<sequence length="394" mass="43044">MSDLPITTSQLPLRQAVTELQPSAIRAFSAAVANIPGIIDLTVGEPDFNTPDTIKAAAVTSLEQNHTHYPPTPGTAELRQAIAAYLNEKYDLNYTADQTLATSGATESLWVSLYTITNPGDEIIIPTPAWPMYMSMVKAAGAFPVLVDTSSNHFVLSPELIEQTLAEHPNAKAIMLNFPSNPTGVTYTRDEVIALANVLKQHAIYVISDEIYAELTYHGRHTSLAELLPDQTILINGLSKSHAMTGWRFGMIAAPKFLAPSLIKVHQFTITAVPYIVQDAALAALTVGKNEAEPMLAEYKQRGALVHERMQAMGFEALAPQGVFYYFAKVPAWLKQTPSEFALALAHEQAVAVIAAESFGPGAEQYFRISYATSQDKLQLAMDRIEQYLADHRG</sequence>
<keyword evidence="5" id="KW-0663">Pyridoxal phosphate</keyword>
<dbReference type="InterPro" id="IPR004839">
    <property type="entry name" value="Aminotransferase_I/II_large"/>
</dbReference>
<organism evidence="7 8">
    <name type="scientific">Limosilactobacillus equigenerosi DSM 18793 = JCM 14505</name>
    <dbReference type="NCBI Taxonomy" id="1423742"/>
    <lineage>
        <taxon>Bacteria</taxon>
        <taxon>Bacillati</taxon>
        <taxon>Bacillota</taxon>
        <taxon>Bacilli</taxon>
        <taxon>Lactobacillales</taxon>
        <taxon>Lactobacillaceae</taxon>
        <taxon>Limosilactobacillus</taxon>
    </lineage>
</organism>
<keyword evidence="3 7" id="KW-0032">Aminotransferase</keyword>
<dbReference type="InterPro" id="IPR050596">
    <property type="entry name" value="AspAT/PAT-like"/>
</dbReference>
<gene>
    <name evidence="7" type="ORF">FC21_GL000289</name>
</gene>
<dbReference type="OrthoDB" id="9802328at2"/>
<evidence type="ECO:0000259" key="6">
    <source>
        <dbReference type="Pfam" id="PF00155"/>
    </source>
</evidence>
<evidence type="ECO:0000256" key="2">
    <source>
        <dbReference type="ARBA" id="ARBA00007441"/>
    </source>
</evidence>
<dbReference type="STRING" id="417373.GCA_001570685_00667"/>
<dbReference type="GO" id="GO:0008483">
    <property type="term" value="F:transaminase activity"/>
    <property type="evidence" value="ECO:0007669"/>
    <property type="project" value="UniProtKB-KW"/>
</dbReference>
<evidence type="ECO:0000313" key="8">
    <source>
        <dbReference type="Proteomes" id="UP000051084"/>
    </source>
</evidence>
<dbReference type="InterPro" id="IPR015422">
    <property type="entry name" value="PyrdxlP-dep_Trfase_small"/>
</dbReference>
<dbReference type="InterPro" id="IPR015421">
    <property type="entry name" value="PyrdxlP-dep_Trfase_major"/>
</dbReference>
<evidence type="ECO:0000313" key="7">
    <source>
        <dbReference type="EMBL" id="KRL96290.1"/>
    </source>
</evidence>
<dbReference type="PATRIC" id="fig|1423742.4.peg.303"/>
<dbReference type="AlphaFoldDB" id="A0A0R1UZS2"/>